<keyword evidence="2" id="KW-1185">Reference proteome</keyword>
<gene>
    <name evidence="1" type="ORF">Voc01_090520</name>
</gene>
<comment type="caution">
    <text evidence="1">The sequence shown here is derived from an EMBL/GenBank/DDBJ whole genome shotgun (WGS) entry which is preliminary data.</text>
</comment>
<reference evidence="1" key="1">
    <citation type="submission" date="2021-01" db="EMBL/GenBank/DDBJ databases">
        <title>Whole genome shotgun sequence of Virgisporangium ochraceum NBRC 16418.</title>
        <authorList>
            <person name="Komaki H."/>
            <person name="Tamura T."/>
        </authorList>
    </citation>
    <scope>NUCLEOTIDE SEQUENCE</scope>
    <source>
        <strain evidence="1">NBRC 16418</strain>
    </source>
</reference>
<name>A0A8J4A6B1_9ACTN</name>
<sequence>MTAVPLTLTRRPRTTGRAVAARTPAPTTLVLVSDVEAAASANLGRCNDDNPYR</sequence>
<dbReference type="AlphaFoldDB" id="A0A8J4A6B1"/>
<evidence type="ECO:0000313" key="2">
    <source>
        <dbReference type="Proteomes" id="UP000635606"/>
    </source>
</evidence>
<evidence type="ECO:0000313" key="1">
    <source>
        <dbReference type="EMBL" id="GIJ74135.1"/>
    </source>
</evidence>
<dbReference type="EMBL" id="BOPH01000129">
    <property type="protein sequence ID" value="GIJ74135.1"/>
    <property type="molecule type" value="Genomic_DNA"/>
</dbReference>
<dbReference type="Proteomes" id="UP000635606">
    <property type="component" value="Unassembled WGS sequence"/>
</dbReference>
<protein>
    <submittedName>
        <fullName evidence="1">Uncharacterized protein</fullName>
    </submittedName>
</protein>
<organism evidence="1 2">
    <name type="scientific">Virgisporangium ochraceum</name>
    <dbReference type="NCBI Taxonomy" id="65505"/>
    <lineage>
        <taxon>Bacteria</taxon>
        <taxon>Bacillati</taxon>
        <taxon>Actinomycetota</taxon>
        <taxon>Actinomycetes</taxon>
        <taxon>Micromonosporales</taxon>
        <taxon>Micromonosporaceae</taxon>
        <taxon>Virgisporangium</taxon>
    </lineage>
</organism>
<proteinExistence type="predicted"/>
<accession>A0A8J4A6B1</accession>
<dbReference type="RefSeq" id="WP_203933937.1">
    <property type="nucleotide sequence ID" value="NZ_BOPH01000129.1"/>
</dbReference>